<name>A0A3A4ZF13_UNCKA</name>
<dbReference type="AlphaFoldDB" id="A0A3A4ZF13"/>
<protein>
    <submittedName>
        <fullName evidence="2">Uncharacterized protein</fullName>
    </submittedName>
</protein>
<keyword evidence="1" id="KW-0472">Membrane</keyword>
<reference evidence="2 3" key="1">
    <citation type="journal article" date="2017" name="ISME J.">
        <title>Energy and carbon metabolisms in a deep terrestrial subsurface fluid microbial community.</title>
        <authorList>
            <person name="Momper L."/>
            <person name="Jungbluth S.P."/>
            <person name="Lee M.D."/>
            <person name="Amend J.P."/>
        </authorList>
    </citation>
    <scope>NUCLEOTIDE SEQUENCE [LARGE SCALE GENOMIC DNA]</scope>
    <source>
        <strain evidence="2">SURF_46</strain>
    </source>
</reference>
<keyword evidence="1" id="KW-0812">Transmembrane</keyword>
<keyword evidence="1" id="KW-1133">Transmembrane helix</keyword>
<evidence type="ECO:0000256" key="1">
    <source>
        <dbReference type="SAM" id="Phobius"/>
    </source>
</evidence>
<feature type="transmembrane region" description="Helical" evidence="1">
    <location>
        <begin position="42"/>
        <end position="65"/>
    </location>
</feature>
<sequence>MIDFVVQVLVCVFGVGAIWLVGRKSDKWKRLGFVFGCLSQPFWFYTFISHHQWVLVGIGVAYAYVWADGLRNHWKIKENQRI</sequence>
<gene>
    <name evidence="2" type="ORF">C4561_01455</name>
</gene>
<feature type="transmembrane region" description="Helical" evidence="1">
    <location>
        <begin position="6"/>
        <end position="22"/>
    </location>
</feature>
<comment type="caution">
    <text evidence="2">The sequence shown here is derived from an EMBL/GenBank/DDBJ whole genome shotgun (WGS) entry which is preliminary data.</text>
</comment>
<evidence type="ECO:0000313" key="3">
    <source>
        <dbReference type="Proteomes" id="UP000265540"/>
    </source>
</evidence>
<dbReference type="EMBL" id="QZJF01000007">
    <property type="protein sequence ID" value="RJR27749.1"/>
    <property type="molecule type" value="Genomic_DNA"/>
</dbReference>
<accession>A0A3A4ZF13</accession>
<organism evidence="2 3">
    <name type="scientific">candidate division WWE3 bacterium</name>
    <dbReference type="NCBI Taxonomy" id="2053526"/>
    <lineage>
        <taxon>Bacteria</taxon>
        <taxon>Katanobacteria</taxon>
    </lineage>
</organism>
<dbReference type="Proteomes" id="UP000265540">
    <property type="component" value="Unassembled WGS sequence"/>
</dbReference>
<evidence type="ECO:0000313" key="2">
    <source>
        <dbReference type="EMBL" id="RJR27749.1"/>
    </source>
</evidence>
<proteinExistence type="predicted"/>